<keyword evidence="3" id="KW-1185">Reference proteome</keyword>
<feature type="compositionally biased region" description="Polar residues" evidence="1">
    <location>
        <begin position="53"/>
        <end position="65"/>
    </location>
</feature>
<gene>
    <name evidence="2" type="ORF">CR513_05002</name>
</gene>
<feature type="region of interest" description="Disordered" evidence="1">
    <location>
        <begin position="53"/>
        <end position="76"/>
    </location>
</feature>
<proteinExistence type="predicted"/>
<dbReference type="EMBL" id="QJKJ01000837">
    <property type="protein sequence ID" value="RDY10472.1"/>
    <property type="molecule type" value="Genomic_DNA"/>
</dbReference>
<comment type="caution">
    <text evidence="2">The sequence shown here is derived from an EMBL/GenBank/DDBJ whole genome shotgun (WGS) entry which is preliminary data.</text>
</comment>
<evidence type="ECO:0000313" key="2">
    <source>
        <dbReference type="EMBL" id="RDY10472.1"/>
    </source>
</evidence>
<organism evidence="2 3">
    <name type="scientific">Mucuna pruriens</name>
    <name type="common">Velvet bean</name>
    <name type="synonym">Dolichos pruriens</name>
    <dbReference type="NCBI Taxonomy" id="157652"/>
    <lineage>
        <taxon>Eukaryota</taxon>
        <taxon>Viridiplantae</taxon>
        <taxon>Streptophyta</taxon>
        <taxon>Embryophyta</taxon>
        <taxon>Tracheophyta</taxon>
        <taxon>Spermatophyta</taxon>
        <taxon>Magnoliopsida</taxon>
        <taxon>eudicotyledons</taxon>
        <taxon>Gunneridae</taxon>
        <taxon>Pentapetalae</taxon>
        <taxon>rosids</taxon>
        <taxon>fabids</taxon>
        <taxon>Fabales</taxon>
        <taxon>Fabaceae</taxon>
        <taxon>Papilionoideae</taxon>
        <taxon>50 kb inversion clade</taxon>
        <taxon>NPAAA clade</taxon>
        <taxon>indigoferoid/millettioid clade</taxon>
        <taxon>Phaseoleae</taxon>
        <taxon>Mucuna</taxon>
    </lineage>
</organism>
<accession>A0A371I606</accession>
<protein>
    <submittedName>
        <fullName evidence="2">Uncharacterized protein</fullName>
    </submittedName>
</protein>
<dbReference type="AlphaFoldDB" id="A0A371I606"/>
<reference evidence="2" key="1">
    <citation type="submission" date="2018-05" db="EMBL/GenBank/DDBJ databases">
        <title>Draft genome of Mucuna pruriens seed.</title>
        <authorList>
            <person name="Nnadi N.E."/>
            <person name="Vos R."/>
            <person name="Hasami M.H."/>
            <person name="Devisetty U.K."/>
            <person name="Aguiy J.C."/>
        </authorList>
    </citation>
    <scope>NUCLEOTIDE SEQUENCE [LARGE SCALE GENOMIC DNA]</scope>
    <source>
        <strain evidence="2">JCA_2017</strain>
    </source>
</reference>
<name>A0A371I606_MUCPR</name>
<sequence>MPPPGDLPSLDDFMKQLAASNQEFQQTLSSSNLQFQQNMSAIVQDLKTQVGQLANSSAGSGNLPSQPIPNPRGNASVVSLRSGKELQAALLQKPRSASTESKLDANS</sequence>
<dbReference type="Proteomes" id="UP000257109">
    <property type="component" value="Unassembled WGS sequence"/>
</dbReference>
<dbReference type="OrthoDB" id="1937287at2759"/>
<evidence type="ECO:0000313" key="3">
    <source>
        <dbReference type="Proteomes" id="UP000257109"/>
    </source>
</evidence>
<evidence type="ECO:0000256" key="1">
    <source>
        <dbReference type="SAM" id="MobiDB-lite"/>
    </source>
</evidence>
<feature type="non-terminal residue" evidence="2">
    <location>
        <position position="1"/>
    </location>
</feature>